<accession>U5WEE0</accession>
<evidence type="ECO:0000313" key="4">
    <source>
        <dbReference type="EMBL" id="AGZ46306.1"/>
    </source>
</evidence>
<evidence type="ECO:0000313" key="5">
    <source>
        <dbReference type="Proteomes" id="UP000017746"/>
    </source>
</evidence>
<evidence type="ECO:0000259" key="3">
    <source>
        <dbReference type="PROSITE" id="PS50977"/>
    </source>
</evidence>
<evidence type="ECO:0000256" key="1">
    <source>
        <dbReference type="ARBA" id="ARBA00023125"/>
    </source>
</evidence>
<dbReference type="HOGENOM" id="CLU_069356_12_9_11"/>
<dbReference type="Pfam" id="PF00440">
    <property type="entry name" value="TetR_N"/>
    <property type="match status" value="1"/>
</dbReference>
<proteinExistence type="predicted"/>
<dbReference type="KEGG" id="afs:AFR_40260"/>
<keyword evidence="1 2" id="KW-0238">DNA-binding</keyword>
<dbReference type="SUPFAM" id="SSF46689">
    <property type="entry name" value="Homeodomain-like"/>
    <property type="match status" value="1"/>
</dbReference>
<protein>
    <submittedName>
        <fullName evidence="4">Regulatory protein TetR</fullName>
    </submittedName>
</protein>
<dbReference type="InterPro" id="IPR036271">
    <property type="entry name" value="Tet_transcr_reg_TetR-rel_C_sf"/>
</dbReference>
<dbReference type="GO" id="GO:0003677">
    <property type="term" value="F:DNA binding"/>
    <property type="evidence" value="ECO:0007669"/>
    <property type="project" value="UniProtKB-UniRule"/>
</dbReference>
<dbReference type="Gene3D" id="1.10.357.10">
    <property type="entry name" value="Tetracycline Repressor, domain 2"/>
    <property type="match status" value="1"/>
</dbReference>
<dbReference type="InterPro" id="IPR050109">
    <property type="entry name" value="HTH-type_TetR-like_transc_reg"/>
</dbReference>
<dbReference type="AlphaFoldDB" id="U5WEE0"/>
<dbReference type="eggNOG" id="COG1309">
    <property type="taxonomic scope" value="Bacteria"/>
</dbReference>
<dbReference type="InterPro" id="IPR001647">
    <property type="entry name" value="HTH_TetR"/>
</dbReference>
<feature type="domain" description="HTH tetR-type" evidence="3">
    <location>
        <begin position="1"/>
        <end position="53"/>
    </location>
</feature>
<feature type="DNA-binding region" description="H-T-H motif" evidence="2">
    <location>
        <begin position="16"/>
        <end position="35"/>
    </location>
</feature>
<gene>
    <name evidence="4" type="ORF">AFR_40260</name>
</gene>
<dbReference type="GO" id="GO:0006355">
    <property type="term" value="P:regulation of DNA-templated transcription"/>
    <property type="evidence" value="ECO:0007669"/>
    <property type="project" value="UniProtKB-ARBA"/>
</dbReference>
<dbReference type="Proteomes" id="UP000017746">
    <property type="component" value="Chromosome"/>
</dbReference>
<organism evidence="4 5">
    <name type="scientific">Actinoplanes friuliensis DSM 7358</name>
    <dbReference type="NCBI Taxonomy" id="1246995"/>
    <lineage>
        <taxon>Bacteria</taxon>
        <taxon>Bacillati</taxon>
        <taxon>Actinomycetota</taxon>
        <taxon>Actinomycetes</taxon>
        <taxon>Micromonosporales</taxon>
        <taxon>Micromonosporaceae</taxon>
        <taxon>Actinoplanes</taxon>
    </lineage>
</organism>
<dbReference type="EMBL" id="CP006272">
    <property type="protein sequence ID" value="AGZ46306.1"/>
    <property type="molecule type" value="Genomic_DNA"/>
</dbReference>
<name>U5WEE0_9ACTN</name>
<dbReference type="PROSITE" id="PS50977">
    <property type="entry name" value="HTH_TETR_2"/>
    <property type="match status" value="1"/>
</dbReference>
<dbReference type="PANTHER" id="PTHR30055">
    <property type="entry name" value="HTH-TYPE TRANSCRIPTIONAL REGULATOR RUTR"/>
    <property type="match status" value="1"/>
</dbReference>
<dbReference type="InterPro" id="IPR009057">
    <property type="entry name" value="Homeodomain-like_sf"/>
</dbReference>
<reference evidence="4 5" key="1">
    <citation type="journal article" date="2014" name="J. Biotechnol.">
        <title>Complete genome sequence of the actinobacterium Actinoplanes friuliensis HAG 010964, producer of the lipopeptide antibiotic friulimycin.</title>
        <authorList>
            <person name="Ruckert C."/>
            <person name="Szczepanowski R."/>
            <person name="Albersmeier A."/>
            <person name="Goesmann A."/>
            <person name="Fischer N."/>
            <person name="Steinkamper A."/>
            <person name="Puhler A."/>
            <person name="Biener R."/>
            <person name="Schwartz D."/>
            <person name="Kalinowski J."/>
        </authorList>
    </citation>
    <scope>NUCLEOTIDE SEQUENCE [LARGE SCALE GENOMIC DNA]</scope>
    <source>
        <strain evidence="4 5">DSM 7358</strain>
    </source>
</reference>
<sequence length="175" mass="18555">MSAATHIIAAQGLGAATATIAKEAGVSNGSLFTYFDTKSHLINELYFALKSDMSAAACSDVPTDADPHGQLLAMWSGWLRWAAGNPEKRRALAQLQVSDEISAATHEAASRSLGGIAEVLDLSRKNGPMRDATLAFVLTLVSALSEATIDFIHQDPANADTHARAGFDALWRMLS</sequence>
<dbReference type="PATRIC" id="fig|1246995.3.peg.8148"/>
<dbReference type="SUPFAM" id="SSF48498">
    <property type="entry name" value="Tetracyclin repressor-like, C-terminal domain"/>
    <property type="match status" value="1"/>
</dbReference>
<dbReference type="STRING" id="1246995.AFR_40260"/>
<dbReference type="PANTHER" id="PTHR30055:SF222">
    <property type="entry name" value="REGULATORY PROTEIN"/>
    <property type="match status" value="1"/>
</dbReference>
<evidence type="ECO:0000256" key="2">
    <source>
        <dbReference type="PROSITE-ProRule" id="PRU00335"/>
    </source>
</evidence>
<keyword evidence="5" id="KW-1185">Reference proteome</keyword>